<reference evidence="1 2" key="1">
    <citation type="submission" date="2022-11" db="EMBL/GenBank/DDBJ databases">
        <title>Minimal conservation of predation-associated metabolite biosynthetic gene clusters underscores biosynthetic potential of Myxococcota including descriptions for ten novel species: Archangium lansinium sp. nov., Myxococcus landrumus sp. nov., Nannocystis bai.</title>
        <authorList>
            <person name="Ahearne A."/>
            <person name="Stevens C."/>
            <person name="Dowd S."/>
        </authorList>
    </citation>
    <scope>NUCLEOTIDE SEQUENCE [LARGE SCALE GENOMIC DNA]</scope>
    <source>
        <strain evidence="1 2">RJM3</strain>
    </source>
</reference>
<protein>
    <submittedName>
        <fullName evidence="1">Uncharacterized protein</fullName>
    </submittedName>
</protein>
<evidence type="ECO:0000313" key="1">
    <source>
        <dbReference type="EMBL" id="MDC0744749.1"/>
    </source>
</evidence>
<dbReference type="RefSeq" id="WP_271921608.1">
    <property type="nucleotide sequence ID" value="NZ_JAQNDO010000001.1"/>
</dbReference>
<gene>
    <name evidence="1" type="ORF">POL67_25685</name>
</gene>
<comment type="caution">
    <text evidence="1">The sequence shown here is derived from an EMBL/GenBank/DDBJ whole genome shotgun (WGS) entry which is preliminary data.</text>
</comment>
<accession>A0ABT5ETS2</accession>
<evidence type="ECO:0000313" key="2">
    <source>
        <dbReference type="Proteomes" id="UP001221411"/>
    </source>
</evidence>
<dbReference type="EMBL" id="JAQNDO010000001">
    <property type="protein sequence ID" value="MDC0744749.1"/>
    <property type="molecule type" value="Genomic_DNA"/>
</dbReference>
<name>A0ABT5ETS2_9BACT</name>
<keyword evidence="2" id="KW-1185">Reference proteome</keyword>
<organism evidence="1 2">
    <name type="scientific">Polyangium mundeleinium</name>
    <dbReference type="NCBI Taxonomy" id="2995306"/>
    <lineage>
        <taxon>Bacteria</taxon>
        <taxon>Pseudomonadati</taxon>
        <taxon>Myxococcota</taxon>
        <taxon>Polyangia</taxon>
        <taxon>Polyangiales</taxon>
        <taxon>Polyangiaceae</taxon>
        <taxon>Polyangium</taxon>
    </lineage>
</organism>
<dbReference type="Proteomes" id="UP001221411">
    <property type="component" value="Unassembled WGS sequence"/>
</dbReference>
<sequence length="48" mass="5507">MAQPWLTQRPDELRDLRLTTDITDLILGYLGRLRERHVAEHDAPVAPG</sequence>
<proteinExistence type="predicted"/>